<keyword evidence="1" id="KW-0732">Signal</keyword>
<gene>
    <name evidence="2" type="ORF">SAMN04488515_0648</name>
</gene>
<name>A0A1I0NIV6_9RHOB</name>
<organism evidence="2 3">
    <name type="scientific">Cognatiyoonia koreensis</name>
    <dbReference type="NCBI Taxonomy" id="364200"/>
    <lineage>
        <taxon>Bacteria</taxon>
        <taxon>Pseudomonadati</taxon>
        <taxon>Pseudomonadota</taxon>
        <taxon>Alphaproteobacteria</taxon>
        <taxon>Rhodobacterales</taxon>
        <taxon>Paracoccaceae</taxon>
        <taxon>Cognatiyoonia</taxon>
    </lineage>
</organism>
<protein>
    <submittedName>
        <fullName evidence="2">Uncharacterized protein</fullName>
    </submittedName>
</protein>
<dbReference type="OrthoDB" id="7858649at2"/>
<accession>A0A1I0NIV6</accession>
<proteinExistence type="predicted"/>
<evidence type="ECO:0000313" key="3">
    <source>
        <dbReference type="Proteomes" id="UP000199167"/>
    </source>
</evidence>
<dbReference type="STRING" id="364200.SAMN04488515_0648"/>
<sequence>MKTQLLAAILAATATFAALPASAQQTAITENFAGGELNWDGPARTQIRWAPVPSNGEILICGAYSNIGGTKITRLSRVVMQQSKVVDVNGNTVLNTLSFFNNISSAHYQSKLMGQMANCRSTGRPATQAELSGLRLDVKTGRIRTP</sequence>
<feature type="chain" id="PRO_5011480821" evidence="1">
    <location>
        <begin position="24"/>
        <end position="146"/>
    </location>
</feature>
<evidence type="ECO:0000256" key="1">
    <source>
        <dbReference type="SAM" id="SignalP"/>
    </source>
</evidence>
<dbReference type="AlphaFoldDB" id="A0A1I0NIV6"/>
<evidence type="ECO:0000313" key="2">
    <source>
        <dbReference type="EMBL" id="SEW01374.1"/>
    </source>
</evidence>
<dbReference type="RefSeq" id="WP_089990195.1">
    <property type="nucleotide sequence ID" value="NZ_FOIZ01000001.1"/>
</dbReference>
<feature type="signal peptide" evidence="1">
    <location>
        <begin position="1"/>
        <end position="23"/>
    </location>
</feature>
<dbReference type="EMBL" id="FOIZ01000001">
    <property type="protein sequence ID" value="SEW01374.1"/>
    <property type="molecule type" value="Genomic_DNA"/>
</dbReference>
<keyword evidence="3" id="KW-1185">Reference proteome</keyword>
<dbReference type="Proteomes" id="UP000199167">
    <property type="component" value="Unassembled WGS sequence"/>
</dbReference>
<reference evidence="2 3" key="1">
    <citation type="submission" date="2016-10" db="EMBL/GenBank/DDBJ databases">
        <authorList>
            <person name="de Groot N.N."/>
        </authorList>
    </citation>
    <scope>NUCLEOTIDE SEQUENCE [LARGE SCALE GENOMIC DNA]</scope>
    <source>
        <strain evidence="2 3">DSM 17925</strain>
    </source>
</reference>